<dbReference type="Proteomes" id="UP000050525">
    <property type="component" value="Unassembled WGS sequence"/>
</dbReference>
<gene>
    <name evidence="1" type="ORF">Y1Q_0011907</name>
</gene>
<keyword evidence="2" id="KW-1185">Reference proteome</keyword>
<evidence type="ECO:0000313" key="2">
    <source>
        <dbReference type="Proteomes" id="UP000050525"/>
    </source>
</evidence>
<dbReference type="EMBL" id="AKHW03000170">
    <property type="protein sequence ID" value="KYO48941.1"/>
    <property type="molecule type" value="Genomic_DNA"/>
</dbReference>
<evidence type="ECO:0000313" key="1">
    <source>
        <dbReference type="EMBL" id="KYO48941.1"/>
    </source>
</evidence>
<accession>A0A151PIJ8</accession>
<organism evidence="1 2">
    <name type="scientific">Alligator mississippiensis</name>
    <name type="common">American alligator</name>
    <dbReference type="NCBI Taxonomy" id="8496"/>
    <lineage>
        <taxon>Eukaryota</taxon>
        <taxon>Metazoa</taxon>
        <taxon>Chordata</taxon>
        <taxon>Craniata</taxon>
        <taxon>Vertebrata</taxon>
        <taxon>Euteleostomi</taxon>
        <taxon>Archelosauria</taxon>
        <taxon>Archosauria</taxon>
        <taxon>Crocodylia</taxon>
        <taxon>Alligatoridae</taxon>
        <taxon>Alligatorinae</taxon>
        <taxon>Alligator</taxon>
    </lineage>
</organism>
<dbReference type="AlphaFoldDB" id="A0A151PIJ8"/>
<comment type="caution">
    <text evidence="1">The sequence shown here is derived from an EMBL/GenBank/DDBJ whole genome shotgun (WGS) entry which is preliminary data.</text>
</comment>
<proteinExistence type="predicted"/>
<reference evidence="1 2" key="1">
    <citation type="journal article" date="2012" name="Genome Biol.">
        <title>Sequencing three crocodilian genomes to illuminate the evolution of archosaurs and amniotes.</title>
        <authorList>
            <person name="St John J.A."/>
            <person name="Braun E.L."/>
            <person name="Isberg S.R."/>
            <person name="Miles L.G."/>
            <person name="Chong A.Y."/>
            <person name="Gongora J."/>
            <person name="Dalzell P."/>
            <person name="Moran C."/>
            <person name="Bed'hom B."/>
            <person name="Abzhanov A."/>
            <person name="Burgess S.C."/>
            <person name="Cooksey A.M."/>
            <person name="Castoe T.A."/>
            <person name="Crawford N.G."/>
            <person name="Densmore L.D."/>
            <person name="Drew J.C."/>
            <person name="Edwards S.V."/>
            <person name="Faircloth B.C."/>
            <person name="Fujita M.K."/>
            <person name="Greenwold M.J."/>
            <person name="Hoffmann F.G."/>
            <person name="Howard J.M."/>
            <person name="Iguchi T."/>
            <person name="Janes D.E."/>
            <person name="Khan S.Y."/>
            <person name="Kohno S."/>
            <person name="de Koning A.J."/>
            <person name="Lance S.L."/>
            <person name="McCarthy F.M."/>
            <person name="McCormack J.E."/>
            <person name="Merchant M.E."/>
            <person name="Peterson D.G."/>
            <person name="Pollock D.D."/>
            <person name="Pourmand N."/>
            <person name="Raney B.J."/>
            <person name="Roessler K.A."/>
            <person name="Sanford J.R."/>
            <person name="Sawyer R.H."/>
            <person name="Schmidt C.J."/>
            <person name="Triplett E.W."/>
            <person name="Tuberville T.D."/>
            <person name="Venegas-Anaya M."/>
            <person name="Howard J.T."/>
            <person name="Jarvis E.D."/>
            <person name="Guillette L.J.Jr."/>
            <person name="Glenn T.C."/>
            <person name="Green R.E."/>
            <person name="Ray D.A."/>
        </authorList>
    </citation>
    <scope>NUCLEOTIDE SEQUENCE [LARGE SCALE GENOMIC DNA]</scope>
    <source>
        <strain evidence="1">KSC_2009_1</strain>
    </source>
</reference>
<name>A0A151PIJ8_ALLMI</name>
<sequence length="148" mass="15487">MNAVVLTGPKLGEADKLISVVVIAERVLLLSAVIWDRGDDVVDPEEPNNFVIEGTEVDLGPVEEVSAVLEEPTGVDRNGKVGVEVVVDIFAGLEVSAMVIPSDDVASRALCNVPDILEVATVLVINGEIVIRAAVEPSVMVGETAVFG</sequence>
<protein>
    <submittedName>
        <fullName evidence="1">Uncharacterized protein</fullName>
    </submittedName>
</protein>